<name>A0A4Y7LGC0_PAPSO</name>
<dbReference type="AlphaFoldDB" id="A0A4Y7LGC0"/>
<proteinExistence type="predicted"/>
<dbReference type="Gramene" id="RZC83331">
    <property type="protein sequence ID" value="RZC83331"/>
    <property type="gene ID" value="C5167_046117"/>
</dbReference>
<accession>A0A4Y7LGC0</accession>
<sequence>MLTTFDVGKSPEAKGKATKYVDNLSVEKGMKKQHTDQAVVCIAMP</sequence>
<evidence type="ECO:0000313" key="2">
    <source>
        <dbReference type="Proteomes" id="UP000316621"/>
    </source>
</evidence>
<evidence type="ECO:0000313" key="1">
    <source>
        <dbReference type="EMBL" id="RZC83331.1"/>
    </source>
</evidence>
<protein>
    <submittedName>
        <fullName evidence="1">Uncharacterized protein</fullName>
    </submittedName>
</protein>
<gene>
    <name evidence="1" type="ORF">C5167_046117</name>
</gene>
<dbReference type="Proteomes" id="UP000316621">
    <property type="component" value="Chromosome 11"/>
</dbReference>
<organism evidence="1 2">
    <name type="scientific">Papaver somniferum</name>
    <name type="common">Opium poppy</name>
    <dbReference type="NCBI Taxonomy" id="3469"/>
    <lineage>
        <taxon>Eukaryota</taxon>
        <taxon>Viridiplantae</taxon>
        <taxon>Streptophyta</taxon>
        <taxon>Embryophyta</taxon>
        <taxon>Tracheophyta</taxon>
        <taxon>Spermatophyta</taxon>
        <taxon>Magnoliopsida</taxon>
        <taxon>Ranunculales</taxon>
        <taxon>Papaveraceae</taxon>
        <taxon>Papaveroideae</taxon>
        <taxon>Papaver</taxon>
    </lineage>
</organism>
<dbReference type="EMBL" id="CM010725">
    <property type="protein sequence ID" value="RZC83331.1"/>
    <property type="molecule type" value="Genomic_DNA"/>
</dbReference>
<reference evidence="1 2" key="1">
    <citation type="journal article" date="2018" name="Science">
        <title>The opium poppy genome and morphinan production.</title>
        <authorList>
            <person name="Guo L."/>
            <person name="Winzer T."/>
            <person name="Yang X."/>
            <person name="Li Y."/>
            <person name="Ning Z."/>
            <person name="He Z."/>
            <person name="Teodor R."/>
            <person name="Lu Y."/>
            <person name="Bowser T.A."/>
            <person name="Graham I.A."/>
            <person name="Ye K."/>
        </authorList>
    </citation>
    <scope>NUCLEOTIDE SEQUENCE [LARGE SCALE GENOMIC DNA]</scope>
    <source>
        <strain evidence="2">cv. HN1</strain>
        <tissue evidence="1">Leaves</tissue>
    </source>
</reference>
<keyword evidence="2" id="KW-1185">Reference proteome</keyword>